<dbReference type="AlphaFoldDB" id="A0A3S4ZRA5"/>
<proteinExistence type="predicted"/>
<evidence type="ECO:0000256" key="1">
    <source>
        <dbReference type="SAM" id="MobiDB-lite"/>
    </source>
</evidence>
<accession>A0A3S4ZRA5</accession>
<comment type="caution">
    <text evidence="3">The sequence shown here is derived from an EMBL/GenBank/DDBJ whole genome shotgun (WGS) entry which is preliminary data.</text>
</comment>
<gene>
    <name evidence="3" type="ORF">PXEA_LOCUS3442</name>
</gene>
<dbReference type="Proteomes" id="UP000784294">
    <property type="component" value="Unassembled WGS sequence"/>
</dbReference>
<keyword evidence="2" id="KW-0812">Transmembrane</keyword>
<protein>
    <submittedName>
        <fullName evidence="3">Uncharacterized protein</fullName>
    </submittedName>
</protein>
<keyword evidence="4" id="KW-1185">Reference proteome</keyword>
<evidence type="ECO:0000313" key="4">
    <source>
        <dbReference type="Proteomes" id="UP000784294"/>
    </source>
</evidence>
<feature type="transmembrane region" description="Helical" evidence="2">
    <location>
        <begin position="12"/>
        <end position="29"/>
    </location>
</feature>
<keyword evidence="2" id="KW-0472">Membrane</keyword>
<sequence>MRLMIFRHSRLITFIIISLMGGFFLLIYYEKNLSATDQEPKLVAGKPNPAIFMPYAPLLFKPPLKIPHDPKDVGQKSVNLRVQDVQSNQMKIPVGQELEHTAHVSKSPDMKHKDPESKLSMKILNANLSASIVQPNLGDNKGNRGVLDTPQQVEADSEFDYLRPLEPPEMSNADSRGPGKHKDDVMLLPLSKPNPLATSPYTFIRIIVTYQKPFYKFSIH</sequence>
<evidence type="ECO:0000313" key="3">
    <source>
        <dbReference type="EMBL" id="VEL10002.1"/>
    </source>
</evidence>
<dbReference type="EMBL" id="CAAALY010007789">
    <property type="protein sequence ID" value="VEL10002.1"/>
    <property type="molecule type" value="Genomic_DNA"/>
</dbReference>
<name>A0A3S4ZRA5_9PLAT</name>
<evidence type="ECO:0000256" key="2">
    <source>
        <dbReference type="SAM" id="Phobius"/>
    </source>
</evidence>
<organism evidence="3 4">
    <name type="scientific">Protopolystoma xenopodis</name>
    <dbReference type="NCBI Taxonomy" id="117903"/>
    <lineage>
        <taxon>Eukaryota</taxon>
        <taxon>Metazoa</taxon>
        <taxon>Spiralia</taxon>
        <taxon>Lophotrochozoa</taxon>
        <taxon>Platyhelminthes</taxon>
        <taxon>Monogenea</taxon>
        <taxon>Polyopisthocotylea</taxon>
        <taxon>Polystomatidea</taxon>
        <taxon>Polystomatidae</taxon>
        <taxon>Protopolystoma</taxon>
    </lineage>
</organism>
<keyword evidence="2" id="KW-1133">Transmembrane helix</keyword>
<feature type="region of interest" description="Disordered" evidence="1">
    <location>
        <begin position="164"/>
        <end position="185"/>
    </location>
</feature>
<reference evidence="3" key="1">
    <citation type="submission" date="2018-11" db="EMBL/GenBank/DDBJ databases">
        <authorList>
            <consortium name="Pathogen Informatics"/>
        </authorList>
    </citation>
    <scope>NUCLEOTIDE SEQUENCE</scope>
</reference>